<dbReference type="AlphaFoldDB" id="A0A926NRN7"/>
<evidence type="ECO:0000256" key="3">
    <source>
        <dbReference type="ARBA" id="ARBA00022801"/>
    </source>
</evidence>
<dbReference type="Proteomes" id="UP000619078">
    <property type="component" value="Unassembled WGS sequence"/>
</dbReference>
<dbReference type="RefSeq" id="WP_191163138.1">
    <property type="nucleotide sequence ID" value="NZ_JACWMX010000003.1"/>
</dbReference>
<dbReference type="InterPro" id="IPR023828">
    <property type="entry name" value="Peptidase_S8_Ser-AS"/>
</dbReference>
<feature type="active site" description="Charge relay system" evidence="5">
    <location>
        <position position="458"/>
    </location>
</feature>
<dbReference type="PANTHER" id="PTHR43399">
    <property type="entry name" value="SUBTILISIN-RELATED"/>
    <property type="match status" value="1"/>
</dbReference>
<dbReference type="PROSITE" id="PS51892">
    <property type="entry name" value="SUBTILASE"/>
    <property type="match status" value="1"/>
</dbReference>
<feature type="chain" id="PRO_5036863966" evidence="6">
    <location>
        <begin position="20"/>
        <end position="533"/>
    </location>
</feature>
<keyword evidence="6" id="KW-0732">Signal</keyword>
<organism evidence="8 9">
    <name type="scientific">Mucilaginibacter glaciei</name>
    <dbReference type="NCBI Taxonomy" id="2772109"/>
    <lineage>
        <taxon>Bacteria</taxon>
        <taxon>Pseudomonadati</taxon>
        <taxon>Bacteroidota</taxon>
        <taxon>Sphingobacteriia</taxon>
        <taxon>Sphingobacteriales</taxon>
        <taxon>Sphingobacteriaceae</taxon>
        <taxon>Mucilaginibacter</taxon>
    </lineage>
</organism>
<evidence type="ECO:0000313" key="8">
    <source>
        <dbReference type="EMBL" id="MBD1393412.1"/>
    </source>
</evidence>
<reference evidence="8" key="1">
    <citation type="submission" date="2020-09" db="EMBL/GenBank/DDBJ databases">
        <title>Novel species of Mucilaginibacter isolated from a glacier on the Tibetan Plateau.</title>
        <authorList>
            <person name="Liu Q."/>
            <person name="Xin Y.-H."/>
        </authorList>
    </citation>
    <scope>NUCLEOTIDE SEQUENCE</scope>
    <source>
        <strain evidence="8">ZB1P21</strain>
    </source>
</reference>
<keyword evidence="3 5" id="KW-0378">Hydrolase</keyword>
<feature type="active site" description="Charge relay system" evidence="5">
    <location>
        <position position="64"/>
    </location>
</feature>
<dbReference type="EMBL" id="JACWMX010000003">
    <property type="protein sequence ID" value="MBD1393412.1"/>
    <property type="molecule type" value="Genomic_DNA"/>
</dbReference>
<feature type="active site" description="Charge relay system" evidence="5">
    <location>
        <position position="289"/>
    </location>
</feature>
<proteinExistence type="inferred from homology"/>
<evidence type="ECO:0000256" key="1">
    <source>
        <dbReference type="ARBA" id="ARBA00011073"/>
    </source>
</evidence>
<dbReference type="SUPFAM" id="SSF52743">
    <property type="entry name" value="Subtilisin-like"/>
    <property type="match status" value="1"/>
</dbReference>
<comment type="similarity">
    <text evidence="1 5">Belongs to the peptidase S8 family.</text>
</comment>
<keyword evidence="2 5" id="KW-0645">Protease</keyword>
<comment type="caution">
    <text evidence="8">The sequence shown here is derived from an EMBL/GenBank/DDBJ whole genome shotgun (WGS) entry which is preliminary data.</text>
</comment>
<evidence type="ECO:0000256" key="4">
    <source>
        <dbReference type="ARBA" id="ARBA00022825"/>
    </source>
</evidence>
<dbReference type="Pfam" id="PF00082">
    <property type="entry name" value="Peptidase_S8"/>
    <property type="match status" value="1"/>
</dbReference>
<dbReference type="PRINTS" id="PR00723">
    <property type="entry name" value="SUBTILISIN"/>
</dbReference>
<dbReference type="InterPro" id="IPR015500">
    <property type="entry name" value="Peptidase_S8_subtilisin-rel"/>
</dbReference>
<dbReference type="PROSITE" id="PS00138">
    <property type="entry name" value="SUBTILASE_SER"/>
    <property type="match status" value="1"/>
</dbReference>
<dbReference type="InterPro" id="IPR051048">
    <property type="entry name" value="Peptidase_S8/S53_subtilisin"/>
</dbReference>
<feature type="domain" description="Peptidase S8/S53" evidence="7">
    <location>
        <begin position="56"/>
        <end position="488"/>
    </location>
</feature>
<dbReference type="InterPro" id="IPR036852">
    <property type="entry name" value="Peptidase_S8/S53_dom_sf"/>
</dbReference>
<dbReference type="Gene3D" id="3.40.50.200">
    <property type="entry name" value="Peptidase S8/S53 domain"/>
    <property type="match status" value="2"/>
</dbReference>
<evidence type="ECO:0000313" key="9">
    <source>
        <dbReference type="Proteomes" id="UP000619078"/>
    </source>
</evidence>
<evidence type="ECO:0000259" key="7">
    <source>
        <dbReference type="Pfam" id="PF00082"/>
    </source>
</evidence>
<accession>A0A926NRN7</accession>
<evidence type="ECO:0000256" key="5">
    <source>
        <dbReference type="PROSITE-ProRule" id="PRU01240"/>
    </source>
</evidence>
<name>A0A926NRN7_9SPHI</name>
<dbReference type="PANTHER" id="PTHR43399:SF4">
    <property type="entry name" value="CELL WALL-ASSOCIATED PROTEASE"/>
    <property type="match status" value="1"/>
</dbReference>
<feature type="signal peptide" evidence="6">
    <location>
        <begin position="1"/>
        <end position="19"/>
    </location>
</feature>
<sequence>MSKIIFTCFLSLITVNGLAQVPPKNWQLLDYGNDSIHGMSVNKARVTLLKNLRPKRKVIVAIIDIGMDVSHPAFKGAIWTNQKEISGNGVDDDGNGYIDDVHGWNFVGDCEAETYDCVREYVKYKSIYENSTDSLTPKYRNWKEMKKQTEENLAFRKRIFQRTEPAISALKLLNTYWINLLHTDSIYLKNILNRTVLGNADSNIIKAQTLVLPRVMSNDTAKRNKLTLQAVIKGYQSVVDRYKGEYETANTIIAHNDVTWFRKKSPGDDPFTNANVYYGNARMTAAMSHGNGVAGIIAASQTDACMKGISDWVEIMPIQIVTPKVIGEERDKDVANAIRYAVNNGAKIINISLGKQTSPQKELVDNAVRYAASKGVLIFAAAGNDATDNDSIINYPSSVFANGTRANNLFTVGATTYGDGLVWRHSNFGKKTVDFFAPGDDIYSTAFHGNYNRDSGTSYASPTAAGLAALIWNYYPQLDFKQVMLCIERSVLWSETSVTKPGTDEKVPFKQLSRTGGIINAYNALAIANKMHK</sequence>
<protein>
    <submittedName>
        <fullName evidence="8">S8 family serine peptidase</fullName>
    </submittedName>
</protein>
<dbReference type="GO" id="GO:0004252">
    <property type="term" value="F:serine-type endopeptidase activity"/>
    <property type="evidence" value="ECO:0007669"/>
    <property type="project" value="UniProtKB-UniRule"/>
</dbReference>
<gene>
    <name evidence="8" type="ORF">IDJ76_09905</name>
</gene>
<dbReference type="InterPro" id="IPR000209">
    <property type="entry name" value="Peptidase_S8/S53_dom"/>
</dbReference>
<keyword evidence="9" id="KW-1185">Reference proteome</keyword>
<keyword evidence="4 5" id="KW-0720">Serine protease</keyword>
<dbReference type="GO" id="GO:0006508">
    <property type="term" value="P:proteolysis"/>
    <property type="evidence" value="ECO:0007669"/>
    <property type="project" value="UniProtKB-KW"/>
</dbReference>
<evidence type="ECO:0000256" key="2">
    <source>
        <dbReference type="ARBA" id="ARBA00022670"/>
    </source>
</evidence>
<evidence type="ECO:0000256" key="6">
    <source>
        <dbReference type="SAM" id="SignalP"/>
    </source>
</evidence>